<accession>A0A822ZPL6</accession>
<dbReference type="AlphaFoldDB" id="A0A822ZPL6"/>
<evidence type="ECO:0000313" key="2">
    <source>
        <dbReference type="Proteomes" id="UP000607653"/>
    </source>
</evidence>
<protein>
    <submittedName>
        <fullName evidence="1">Uncharacterized protein</fullName>
    </submittedName>
</protein>
<proteinExistence type="predicted"/>
<organism evidence="1 2">
    <name type="scientific">Nelumbo nucifera</name>
    <name type="common">Sacred lotus</name>
    <dbReference type="NCBI Taxonomy" id="4432"/>
    <lineage>
        <taxon>Eukaryota</taxon>
        <taxon>Viridiplantae</taxon>
        <taxon>Streptophyta</taxon>
        <taxon>Embryophyta</taxon>
        <taxon>Tracheophyta</taxon>
        <taxon>Spermatophyta</taxon>
        <taxon>Magnoliopsida</taxon>
        <taxon>Proteales</taxon>
        <taxon>Nelumbonaceae</taxon>
        <taxon>Nelumbo</taxon>
    </lineage>
</organism>
<dbReference type="EMBL" id="DUZY01000008">
    <property type="protein sequence ID" value="DAD46763.1"/>
    <property type="molecule type" value="Genomic_DNA"/>
</dbReference>
<sequence>MSIFFSNNTHRRIRIRIASKFGVSFMKRGDKYLGGPLFLGRAKTVEWNYLVDRLKMRLSNWKKKTLSHVGRSVFITTTLQALPQYIMQTYLLLATICNELNNV</sequence>
<dbReference type="PANTHER" id="PTHR33116">
    <property type="entry name" value="REVERSE TRANSCRIPTASE ZINC-BINDING DOMAIN-CONTAINING PROTEIN-RELATED-RELATED"/>
    <property type="match status" value="1"/>
</dbReference>
<keyword evidence="2" id="KW-1185">Reference proteome</keyword>
<reference evidence="1 2" key="1">
    <citation type="journal article" date="2020" name="Mol. Biol. Evol.">
        <title>Distinct Expression and Methylation Patterns for Genes with Different Fates following a Single Whole-Genome Duplication in Flowering Plants.</title>
        <authorList>
            <person name="Shi T."/>
            <person name="Rahmani R.S."/>
            <person name="Gugger P.F."/>
            <person name="Wang M."/>
            <person name="Li H."/>
            <person name="Zhang Y."/>
            <person name="Li Z."/>
            <person name="Wang Q."/>
            <person name="Van de Peer Y."/>
            <person name="Marchal K."/>
            <person name="Chen J."/>
        </authorList>
    </citation>
    <scope>NUCLEOTIDE SEQUENCE [LARGE SCALE GENOMIC DNA]</scope>
    <source>
        <tissue evidence="1">Leaf</tissue>
    </source>
</reference>
<gene>
    <name evidence="1" type="ORF">HUJ06_016700</name>
</gene>
<name>A0A822ZPL6_NELNU</name>
<dbReference type="PANTHER" id="PTHR33116:SF86">
    <property type="entry name" value="REVERSE TRANSCRIPTASE DOMAIN-CONTAINING PROTEIN"/>
    <property type="match status" value="1"/>
</dbReference>
<dbReference type="Proteomes" id="UP000607653">
    <property type="component" value="Unassembled WGS sequence"/>
</dbReference>
<evidence type="ECO:0000313" key="1">
    <source>
        <dbReference type="EMBL" id="DAD46763.1"/>
    </source>
</evidence>
<comment type="caution">
    <text evidence="1">The sequence shown here is derived from an EMBL/GenBank/DDBJ whole genome shotgun (WGS) entry which is preliminary data.</text>
</comment>